<dbReference type="GO" id="GO:0046872">
    <property type="term" value="F:metal ion binding"/>
    <property type="evidence" value="ECO:0007669"/>
    <property type="project" value="UniProtKB-KW"/>
</dbReference>
<comment type="caution">
    <text evidence="12">The sequence shown here is derived from an EMBL/GenBank/DDBJ whole genome shotgun (WGS) entry which is preliminary data.</text>
</comment>
<dbReference type="InterPro" id="IPR017927">
    <property type="entry name" value="FAD-bd_FR_type"/>
</dbReference>
<organism evidence="12 13">
    <name type="scientific">Salinisphaera shabanensis E1L3A</name>
    <dbReference type="NCBI Taxonomy" id="1033802"/>
    <lineage>
        <taxon>Bacteria</taxon>
        <taxon>Pseudomonadati</taxon>
        <taxon>Pseudomonadota</taxon>
        <taxon>Gammaproteobacteria</taxon>
        <taxon>Salinisphaerales</taxon>
        <taxon>Salinisphaeraceae</taxon>
        <taxon>Salinisphaera</taxon>
    </lineage>
</organism>
<dbReference type="OrthoDB" id="9796486at2"/>
<dbReference type="InterPro" id="IPR039261">
    <property type="entry name" value="FNR_nucleotide-bd"/>
</dbReference>
<dbReference type="InterPro" id="IPR008333">
    <property type="entry name" value="Cbr1-like_FAD-bd_dom"/>
</dbReference>
<dbReference type="PROSITE" id="PS51085">
    <property type="entry name" value="2FE2S_FER_2"/>
    <property type="match status" value="1"/>
</dbReference>
<proteinExistence type="inferred from homology"/>
<dbReference type="AlphaFoldDB" id="U2FNR7"/>
<dbReference type="PANTHER" id="PTHR47354:SF6">
    <property type="entry name" value="NADH OXIDOREDUCTASE HCR"/>
    <property type="match status" value="1"/>
</dbReference>
<gene>
    <name evidence="12" type="ORF">SSPSH_003311</name>
</gene>
<evidence type="ECO:0000256" key="7">
    <source>
        <dbReference type="ARBA" id="ARBA00023004"/>
    </source>
</evidence>
<evidence type="ECO:0000259" key="10">
    <source>
        <dbReference type="PROSITE" id="PS51085"/>
    </source>
</evidence>
<dbReference type="CDD" id="cd06216">
    <property type="entry name" value="FNR_iron_sulfur_binding_2"/>
    <property type="match status" value="1"/>
</dbReference>
<dbReference type="Gene3D" id="3.40.50.80">
    <property type="entry name" value="Nucleotide-binding domain of ferredoxin-NADP reductase (FNR) module"/>
    <property type="match status" value="1"/>
</dbReference>
<comment type="cofactor">
    <cofactor evidence="1">
        <name>FAD</name>
        <dbReference type="ChEBI" id="CHEBI:57692"/>
    </cofactor>
</comment>
<keyword evidence="6 12" id="KW-0560">Oxidoreductase</keyword>
<evidence type="ECO:0000313" key="12">
    <source>
        <dbReference type="EMBL" id="ERJ17829.1"/>
    </source>
</evidence>
<dbReference type="Pfam" id="PF00111">
    <property type="entry name" value="Fer2"/>
    <property type="match status" value="1"/>
</dbReference>
<dbReference type="Pfam" id="PF00970">
    <property type="entry name" value="FAD_binding_6"/>
    <property type="match status" value="1"/>
</dbReference>
<accession>U2FNR7</accession>
<evidence type="ECO:0000256" key="8">
    <source>
        <dbReference type="ARBA" id="ARBA00023014"/>
    </source>
</evidence>
<dbReference type="STRING" id="1033802.SSPSH_003311"/>
<dbReference type="SUPFAM" id="SSF63380">
    <property type="entry name" value="Riboflavin synthase domain-like"/>
    <property type="match status" value="1"/>
</dbReference>
<evidence type="ECO:0000256" key="1">
    <source>
        <dbReference type="ARBA" id="ARBA00001974"/>
    </source>
</evidence>
<dbReference type="EMBL" id="AFNV02000027">
    <property type="protein sequence ID" value="ERJ17829.1"/>
    <property type="molecule type" value="Genomic_DNA"/>
</dbReference>
<protein>
    <submittedName>
        <fullName evidence="12">Ferredoxin--NAD+ reductase protein</fullName>
        <ecNumber evidence="12">1.18.1.3</ecNumber>
    </submittedName>
</protein>
<dbReference type="PROSITE" id="PS51384">
    <property type="entry name" value="FAD_FR"/>
    <property type="match status" value="1"/>
</dbReference>
<evidence type="ECO:0000256" key="4">
    <source>
        <dbReference type="ARBA" id="ARBA00022723"/>
    </source>
</evidence>
<evidence type="ECO:0000313" key="13">
    <source>
        <dbReference type="Proteomes" id="UP000006242"/>
    </source>
</evidence>
<evidence type="ECO:0000256" key="5">
    <source>
        <dbReference type="ARBA" id="ARBA00022827"/>
    </source>
</evidence>
<dbReference type="GO" id="GO:0051537">
    <property type="term" value="F:2 iron, 2 sulfur cluster binding"/>
    <property type="evidence" value="ECO:0007669"/>
    <property type="project" value="UniProtKB-KW"/>
</dbReference>
<dbReference type="PANTHER" id="PTHR47354">
    <property type="entry name" value="NADH OXIDOREDUCTASE HCR"/>
    <property type="match status" value="1"/>
</dbReference>
<feature type="domain" description="FAD-binding FR-type" evidence="11">
    <location>
        <begin position="36"/>
        <end position="137"/>
    </location>
</feature>
<evidence type="ECO:0000256" key="6">
    <source>
        <dbReference type="ARBA" id="ARBA00023002"/>
    </source>
</evidence>
<dbReference type="GO" id="GO:0008860">
    <property type="term" value="F:ferredoxin-NAD+ reductase activity"/>
    <property type="evidence" value="ECO:0007669"/>
    <property type="project" value="UniProtKB-EC"/>
</dbReference>
<keyword evidence="2" id="KW-0285">Flavoprotein</keyword>
<keyword evidence="4" id="KW-0479">Metal-binding</keyword>
<sequence length="353" mass="38269">MNPVMKKVLGSSVVSALTSPLSVDDYLALIDGRLSLSEPRGRVTHAVRQTPDSVTLVIEPNDNWQGHRPGQHVLLGVDLDGVRHSRCFSVASAPNEKSLEITVKRNGDGRVSNYLVDRAQRGQLVYLSPAEGEFYPEAKTAARALLLSAGSGITPVMSVLRHWITRGELHDVVFIHYARTQADMIYAAELQDLARRHGGLRVETVFTADGGERISEASLMRLVPDLGERETWLCGPAGFMDMAEPLVTAHSSAPLHREQFAATRRDSAQGEGAVQFLKSDIAASGESGSLLEVAEGAGLKPNYGCRMGICHACKCRVAEGSVRDLRTNRVREVRDTDIQLCIHAAAGDVAVEL</sequence>
<dbReference type="InterPro" id="IPR036010">
    <property type="entry name" value="2Fe-2S_ferredoxin-like_sf"/>
</dbReference>
<keyword evidence="13" id="KW-1185">Reference proteome</keyword>
<reference evidence="12 13" key="2">
    <citation type="journal article" date="2013" name="PLoS ONE">
        <title>INDIGO - INtegrated Data Warehouse of MIcrobial GenOmes with Examples from the Red Sea Extremophiles.</title>
        <authorList>
            <person name="Alam I."/>
            <person name="Antunes A."/>
            <person name="Kamau A.A."/>
            <person name="Ba Alawi W."/>
            <person name="Kalkatawi M."/>
            <person name="Stingl U."/>
            <person name="Bajic V.B."/>
        </authorList>
    </citation>
    <scope>NUCLEOTIDE SEQUENCE [LARGE SCALE GENOMIC DNA]</scope>
    <source>
        <strain evidence="12 13">E1L3A</strain>
    </source>
</reference>
<name>U2FNR7_9GAMM</name>
<dbReference type="Gene3D" id="2.40.30.10">
    <property type="entry name" value="Translation factors"/>
    <property type="match status" value="1"/>
</dbReference>
<dbReference type="PRINTS" id="PR00410">
    <property type="entry name" value="PHEHYDRXLASE"/>
</dbReference>
<comment type="similarity">
    <text evidence="9">In the N-terminal section; belongs to the FAD-binding oxidoreductase type 6 family.</text>
</comment>
<dbReference type="SUPFAM" id="SSF54292">
    <property type="entry name" value="2Fe-2S ferredoxin-like"/>
    <property type="match status" value="1"/>
</dbReference>
<dbReference type="Pfam" id="PF00175">
    <property type="entry name" value="NAD_binding_1"/>
    <property type="match status" value="1"/>
</dbReference>
<dbReference type="CDD" id="cd00207">
    <property type="entry name" value="fer2"/>
    <property type="match status" value="1"/>
</dbReference>
<reference evidence="12 13" key="1">
    <citation type="journal article" date="2011" name="J. Bacteriol.">
        <title>Genome sequence of Salinisphaera shabanensis, a gammaproteobacterium from the harsh, variable environment of the brine-seawater interface of the Shaban Deep in the Red Sea.</title>
        <authorList>
            <person name="Antunes A."/>
            <person name="Alam I."/>
            <person name="Bajic V.B."/>
            <person name="Stingl U."/>
        </authorList>
    </citation>
    <scope>NUCLEOTIDE SEQUENCE [LARGE SCALE GENOMIC DNA]</scope>
    <source>
        <strain evidence="12 13">E1L3A</strain>
    </source>
</reference>
<feature type="domain" description="2Fe-2S ferredoxin-type" evidence="10">
    <location>
        <begin position="272"/>
        <end position="353"/>
    </location>
</feature>
<dbReference type="eggNOG" id="COG1018">
    <property type="taxonomic scope" value="Bacteria"/>
</dbReference>
<keyword evidence="5" id="KW-0274">FAD</keyword>
<dbReference type="Proteomes" id="UP000006242">
    <property type="component" value="Unassembled WGS sequence"/>
</dbReference>
<keyword evidence="8" id="KW-0411">Iron-sulfur</keyword>
<keyword evidence="3" id="KW-0001">2Fe-2S</keyword>
<dbReference type="InterPro" id="IPR012675">
    <property type="entry name" value="Beta-grasp_dom_sf"/>
</dbReference>
<dbReference type="InterPro" id="IPR050415">
    <property type="entry name" value="MRET"/>
</dbReference>
<keyword evidence="7" id="KW-0408">Iron</keyword>
<dbReference type="InterPro" id="IPR017938">
    <property type="entry name" value="Riboflavin_synthase-like_b-brl"/>
</dbReference>
<evidence type="ECO:0000259" key="11">
    <source>
        <dbReference type="PROSITE" id="PS51384"/>
    </source>
</evidence>
<evidence type="ECO:0000256" key="9">
    <source>
        <dbReference type="ARBA" id="ARBA00061434"/>
    </source>
</evidence>
<dbReference type="InterPro" id="IPR001041">
    <property type="entry name" value="2Fe-2S_ferredoxin-type"/>
</dbReference>
<dbReference type="RefSeq" id="WP_006913692.1">
    <property type="nucleotide sequence ID" value="NZ_AFNV02000027.1"/>
</dbReference>
<dbReference type="SUPFAM" id="SSF52343">
    <property type="entry name" value="Ferredoxin reductase-like, C-terminal NADP-linked domain"/>
    <property type="match status" value="1"/>
</dbReference>
<evidence type="ECO:0000256" key="2">
    <source>
        <dbReference type="ARBA" id="ARBA00022630"/>
    </source>
</evidence>
<dbReference type="InterPro" id="IPR001433">
    <property type="entry name" value="OxRdtase_FAD/NAD-bd"/>
</dbReference>
<dbReference type="EC" id="1.18.1.3" evidence="12"/>
<dbReference type="Gene3D" id="3.10.20.30">
    <property type="match status" value="1"/>
</dbReference>
<evidence type="ECO:0000256" key="3">
    <source>
        <dbReference type="ARBA" id="ARBA00022714"/>
    </source>
</evidence>